<feature type="transmembrane region" description="Helical" evidence="1">
    <location>
        <begin position="12"/>
        <end position="37"/>
    </location>
</feature>
<reference evidence="2" key="2">
    <citation type="submission" date="2019-12" db="EMBL/GenBank/DDBJ databases">
        <title>Microbes associate with the intestines of laboratory mice.</title>
        <authorList>
            <person name="Navarre W."/>
            <person name="Wong E."/>
        </authorList>
    </citation>
    <scope>NUCLEOTIDE SEQUENCE</scope>
    <source>
        <strain evidence="2">NM79_F5</strain>
    </source>
</reference>
<evidence type="ECO:0000313" key="2">
    <source>
        <dbReference type="EMBL" id="MVX62092.1"/>
    </source>
</evidence>
<gene>
    <name evidence="3" type="ORF">CLCHR_02530</name>
    <name evidence="2" type="ORF">GKZ28_00050</name>
</gene>
<evidence type="ECO:0000256" key="1">
    <source>
        <dbReference type="SAM" id="Phobius"/>
    </source>
</evidence>
<feature type="transmembrane region" description="Helical" evidence="1">
    <location>
        <begin position="130"/>
        <end position="157"/>
    </location>
</feature>
<dbReference type="Proteomes" id="UP000656077">
    <property type="component" value="Unassembled WGS sequence"/>
</dbReference>
<dbReference type="STRING" id="225345.CLCHR_02530"/>
<evidence type="ECO:0000313" key="3">
    <source>
        <dbReference type="EMBL" id="OPJ65897.1"/>
    </source>
</evidence>
<keyword evidence="1" id="KW-0472">Membrane</keyword>
<keyword evidence="1" id="KW-1133">Transmembrane helix</keyword>
<accession>A0A1V4J2H2</accession>
<keyword evidence="1" id="KW-0812">Transmembrane</keyword>
<comment type="caution">
    <text evidence="3">The sequence shown here is derived from an EMBL/GenBank/DDBJ whole genome shotgun (WGS) entry which is preliminary data.</text>
</comment>
<evidence type="ECO:0008006" key="5">
    <source>
        <dbReference type="Google" id="ProtNLM"/>
    </source>
</evidence>
<reference evidence="3 4" key="1">
    <citation type="submission" date="2017-03" db="EMBL/GenBank/DDBJ databases">
        <title>Genome sequence of Clostridium chromiireducens DSM 23318.</title>
        <authorList>
            <person name="Poehlein A."/>
            <person name="Daniel R."/>
        </authorList>
    </citation>
    <scope>NUCLEOTIDE SEQUENCE [LARGE SCALE GENOMIC DNA]</scope>
    <source>
        <strain evidence="3 4">DSM 23318</strain>
    </source>
</reference>
<organism evidence="3 4">
    <name type="scientific">Clostridium chromiireducens</name>
    <dbReference type="NCBI Taxonomy" id="225345"/>
    <lineage>
        <taxon>Bacteria</taxon>
        <taxon>Bacillati</taxon>
        <taxon>Bacillota</taxon>
        <taxon>Clostridia</taxon>
        <taxon>Eubacteriales</taxon>
        <taxon>Clostridiaceae</taxon>
        <taxon>Clostridium</taxon>
    </lineage>
</organism>
<evidence type="ECO:0000313" key="4">
    <source>
        <dbReference type="Proteomes" id="UP000191056"/>
    </source>
</evidence>
<keyword evidence="4" id="KW-1185">Reference proteome</keyword>
<feature type="transmembrane region" description="Helical" evidence="1">
    <location>
        <begin position="97"/>
        <end position="118"/>
    </location>
</feature>
<dbReference type="Proteomes" id="UP000191056">
    <property type="component" value="Unassembled WGS sequence"/>
</dbReference>
<dbReference type="RefSeq" id="WP_079437843.1">
    <property type="nucleotide sequence ID" value="NZ_MZGT01000003.1"/>
</dbReference>
<name>A0A1V4J2H2_9CLOT</name>
<dbReference type="AlphaFoldDB" id="A0A1V4J2H2"/>
<dbReference type="OrthoDB" id="1708005at2"/>
<sequence>MNAKSVAESGILVTLTLIILYTASIISISTLSILTVASCLIPISIIRTSIKGTILVYIASSILSFFLTPVNIAFLYTLFFGIYGIVKYFIEKRRNIVIEIFLKLISFNILLSLMYFVISNFLDTFNIKSPIYLMWIAGQIGFLIYDYALTLIISFYLNRIHKHV</sequence>
<dbReference type="EMBL" id="WSRQ01000001">
    <property type="protein sequence ID" value="MVX62092.1"/>
    <property type="molecule type" value="Genomic_DNA"/>
</dbReference>
<proteinExistence type="predicted"/>
<dbReference type="EMBL" id="MZGT01000003">
    <property type="protein sequence ID" value="OPJ65897.1"/>
    <property type="molecule type" value="Genomic_DNA"/>
</dbReference>
<protein>
    <recommendedName>
        <fullName evidence="5">DUF2232 domain-containing protein</fullName>
    </recommendedName>
</protein>